<dbReference type="GO" id="GO:0000976">
    <property type="term" value="F:transcription cis-regulatory region binding"/>
    <property type="evidence" value="ECO:0007669"/>
    <property type="project" value="TreeGrafter"/>
</dbReference>
<dbReference type="EMBL" id="BJWG01000011">
    <property type="protein sequence ID" value="GEL95755.1"/>
    <property type="molecule type" value="Genomic_DNA"/>
</dbReference>
<keyword evidence="1" id="KW-0805">Transcription regulation</keyword>
<proteinExistence type="predicted"/>
<dbReference type="InterPro" id="IPR000843">
    <property type="entry name" value="HTH_LacI"/>
</dbReference>
<dbReference type="SUPFAM" id="SSF53822">
    <property type="entry name" value="Periplasmic binding protein-like I"/>
    <property type="match status" value="1"/>
</dbReference>
<evidence type="ECO:0000313" key="6">
    <source>
        <dbReference type="EMBL" id="GEL95755.1"/>
    </source>
</evidence>
<feature type="domain" description="HTH cro/C1-type" evidence="5">
    <location>
        <begin position="12"/>
        <end position="33"/>
    </location>
</feature>
<keyword evidence="3" id="KW-0804">Transcription</keyword>
<dbReference type="RefSeq" id="WP_146843386.1">
    <property type="nucleotide sequence ID" value="NZ_BJWG01000011.1"/>
</dbReference>
<dbReference type="CDD" id="cd06267">
    <property type="entry name" value="PBP1_LacI_sugar_binding-like"/>
    <property type="match status" value="1"/>
</dbReference>
<evidence type="ECO:0000256" key="3">
    <source>
        <dbReference type="ARBA" id="ARBA00023163"/>
    </source>
</evidence>
<dbReference type="PANTHER" id="PTHR30146:SF109">
    <property type="entry name" value="HTH-TYPE TRANSCRIPTIONAL REGULATOR GALS"/>
    <property type="match status" value="1"/>
</dbReference>
<keyword evidence="7" id="KW-1185">Reference proteome</keyword>
<dbReference type="Proteomes" id="UP000321720">
    <property type="component" value="Unassembled WGS sequence"/>
</dbReference>
<dbReference type="PROSITE" id="PS50943">
    <property type="entry name" value="HTH_CROC1"/>
    <property type="match status" value="1"/>
</dbReference>
<sequence>MTASDDAVAPATIEEVARRAGVSRSTVSRVLNDVPTVDAAMRRRVEAAVRETGYVPSLAARSLVTGRTHSVALIVAEPSSGATGAAFFERVFSDPYFGRVTGGAQAVLRTQGVHLVVLPADADGHDFVLRYLRQGHVDGALVISSSAELELPRALADLSVPTVLSHDPGPDVRLSWVDADQFAGGRLAAEHLARTGRRRCVAVAGPRDLTAARERLAGFTTTATELGLAVTVLAGDFSAAGGAHAAHTIAAEHPDADSVFAANDVVAESVLHVLQDAGRRVPEDVAVVGFDDNASAAATSPALTTVRQPIEDMAAEMARLLLDRIGRPGQQPRGVMFTPQLVVRASA</sequence>
<dbReference type="Gene3D" id="3.40.50.2300">
    <property type="match status" value="2"/>
</dbReference>
<dbReference type="SUPFAM" id="SSF47413">
    <property type="entry name" value="lambda repressor-like DNA-binding domains"/>
    <property type="match status" value="1"/>
</dbReference>
<evidence type="ECO:0000259" key="5">
    <source>
        <dbReference type="PROSITE" id="PS50943"/>
    </source>
</evidence>
<dbReference type="GO" id="GO:0003700">
    <property type="term" value="F:DNA-binding transcription factor activity"/>
    <property type="evidence" value="ECO:0007669"/>
    <property type="project" value="TreeGrafter"/>
</dbReference>
<evidence type="ECO:0000256" key="2">
    <source>
        <dbReference type="ARBA" id="ARBA00023125"/>
    </source>
</evidence>
<dbReference type="Pfam" id="PF13377">
    <property type="entry name" value="Peripla_BP_3"/>
    <property type="match status" value="1"/>
</dbReference>
<dbReference type="PROSITE" id="PS50932">
    <property type="entry name" value="HTH_LACI_2"/>
    <property type="match status" value="1"/>
</dbReference>
<dbReference type="InterPro" id="IPR010982">
    <property type="entry name" value="Lambda_DNA-bd_dom_sf"/>
</dbReference>
<dbReference type="SMART" id="SM00354">
    <property type="entry name" value="HTH_LACI"/>
    <property type="match status" value="1"/>
</dbReference>
<dbReference type="PRINTS" id="PR00036">
    <property type="entry name" value="HTHLACI"/>
</dbReference>
<comment type="caution">
    <text evidence="6">The sequence shown here is derived from an EMBL/GenBank/DDBJ whole genome shotgun (WGS) entry which is preliminary data.</text>
</comment>
<dbReference type="InterPro" id="IPR046335">
    <property type="entry name" value="LacI/GalR-like_sensor"/>
</dbReference>
<evidence type="ECO:0000259" key="4">
    <source>
        <dbReference type="PROSITE" id="PS50932"/>
    </source>
</evidence>
<dbReference type="CDD" id="cd01392">
    <property type="entry name" value="HTH_LacI"/>
    <property type="match status" value="1"/>
</dbReference>
<dbReference type="OrthoDB" id="3208777at2"/>
<evidence type="ECO:0000313" key="7">
    <source>
        <dbReference type="Proteomes" id="UP000321720"/>
    </source>
</evidence>
<organism evidence="6 7">
    <name type="scientific">Cellulomonas composti</name>
    <dbReference type="NCBI Taxonomy" id="266130"/>
    <lineage>
        <taxon>Bacteria</taxon>
        <taxon>Bacillati</taxon>
        <taxon>Actinomycetota</taxon>
        <taxon>Actinomycetes</taxon>
        <taxon>Micrococcales</taxon>
        <taxon>Cellulomonadaceae</taxon>
        <taxon>Cellulomonas</taxon>
    </lineage>
</organism>
<dbReference type="AlphaFoldDB" id="A0A511JCP0"/>
<protein>
    <submittedName>
        <fullName evidence="6">LacI family transcriptional regulator</fullName>
    </submittedName>
</protein>
<dbReference type="Pfam" id="PF00356">
    <property type="entry name" value="LacI"/>
    <property type="match status" value="1"/>
</dbReference>
<dbReference type="PANTHER" id="PTHR30146">
    <property type="entry name" value="LACI-RELATED TRANSCRIPTIONAL REPRESSOR"/>
    <property type="match status" value="1"/>
</dbReference>
<name>A0A511JCP0_9CELL</name>
<reference evidence="6 7" key="1">
    <citation type="submission" date="2019-07" db="EMBL/GenBank/DDBJ databases">
        <title>Whole genome shotgun sequence of Cellulomonas composti NBRC 100758.</title>
        <authorList>
            <person name="Hosoyama A."/>
            <person name="Uohara A."/>
            <person name="Ohji S."/>
            <person name="Ichikawa N."/>
        </authorList>
    </citation>
    <scope>NUCLEOTIDE SEQUENCE [LARGE SCALE GENOMIC DNA]</scope>
    <source>
        <strain evidence="6 7">NBRC 100758</strain>
    </source>
</reference>
<keyword evidence="2" id="KW-0238">DNA-binding</keyword>
<dbReference type="InterPro" id="IPR028082">
    <property type="entry name" value="Peripla_BP_I"/>
</dbReference>
<gene>
    <name evidence="6" type="ORF">CCO02nite_24130</name>
</gene>
<evidence type="ECO:0000256" key="1">
    <source>
        <dbReference type="ARBA" id="ARBA00023015"/>
    </source>
</evidence>
<dbReference type="PROSITE" id="PS00356">
    <property type="entry name" value="HTH_LACI_1"/>
    <property type="match status" value="1"/>
</dbReference>
<dbReference type="InterPro" id="IPR001387">
    <property type="entry name" value="Cro/C1-type_HTH"/>
</dbReference>
<dbReference type="Gene3D" id="1.10.260.40">
    <property type="entry name" value="lambda repressor-like DNA-binding domains"/>
    <property type="match status" value="1"/>
</dbReference>
<feature type="domain" description="HTH lacI-type" evidence="4">
    <location>
        <begin position="11"/>
        <end position="65"/>
    </location>
</feature>
<accession>A0A511JCP0</accession>